<dbReference type="PANTHER" id="PTHR39156:SF2">
    <property type="entry name" value="DNA PRIMASE (BACTERIAL TYPE) AND SMALL PRIMASE-LIKE PROTEINS"/>
    <property type="match status" value="1"/>
</dbReference>
<dbReference type="EMBL" id="FMZB01000001">
    <property type="protein sequence ID" value="SDC18013.1"/>
    <property type="molecule type" value="Genomic_DNA"/>
</dbReference>
<dbReference type="SMART" id="SM00493">
    <property type="entry name" value="TOPRIM"/>
    <property type="match status" value="1"/>
</dbReference>
<dbReference type="Pfam" id="PF01751">
    <property type="entry name" value="Toprim"/>
    <property type="match status" value="1"/>
</dbReference>
<proteinExistence type="predicted"/>
<dbReference type="PROSITE" id="PS50880">
    <property type="entry name" value="TOPRIM"/>
    <property type="match status" value="1"/>
</dbReference>
<accession>A0A1G6JH57</accession>
<dbReference type="SUPFAM" id="SSF110455">
    <property type="entry name" value="Toprim domain"/>
    <property type="match status" value="1"/>
</dbReference>
<dbReference type="OrthoDB" id="2417742at2"/>
<dbReference type="GO" id="GO:0006364">
    <property type="term" value="P:rRNA processing"/>
    <property type="evidence" value="ECO:0007669"/>
    <property type="project" value="TreeGrafter"/>
</dbReference>
<organism evidence="2 3">
    <name type="scientific">Terribacillus halophilus</name>
    <dbReference type="NCBI Taxonomy" id="361279"/>
    <lineage>
        <taxon>Bacteria</taxon>
        <taxon>Bacillati</taxon>
        <taxon>Bacillota</taxon>
        <taxon>Bacilli</taxon>
        <taxon>Bacillales</taxon>
        <taxon>Bacillaceae</taxon>
        <taxon>Terribacillus</taxon>
    </lineage>
</organism>
<evidence type="ECO:0000259" key="1">
    <source>
        <dbReference type="PROSITE" id="PS50880"/>
    </source>
</evidence>
<dbReference type="AlphaFoldDB" id="A0A1G6JH57"/>
<keyword evidence="3" id="KW-1185">Reference proteome</keyword>
<protein>
    <submittedName>
        <fullName evidence="2">Toprim domain protein</fullName>
    </submittedName>
</protein>
<reference evidence="3" key="1">
    <citation type="submission" date="2016-10" db="EMBL/GenBank/DDBJ databases">
        <authorList>
            <person name="Varghese N."/>
            <person name="Submissions S."/>
        </authorList>
    </citation>
    <scope>NUCLEOTIDE SEQUENCE [LARGE SCALE GENOMIC DNA]</scope>
    <source>
        <strain evidence="3">DSM 21620</strain>
    </source>
</reference>
<dbReference type="PANTHER" id="PTHR39156">
    <property type="entry name" value="RIBONUCLEASE M5"/>
    <property type="match status" value="1"/>
</dbReference>
<dbReference type="Gene3D" id="3.40.1360.10">
    <property type="match status" value="1"/>
</dbReference>
<dbReference type="Proteomes" id="UP000198666">
    <property type="component" value="Unassembled WGS sequence"/>
</dbReference>
<dbReference type="STRING" id="361279.SAMN05421663_101589"/>
<evidence type="ECO:0000313" key="2">
    <source>
        <dbReference type="EMBL" id="SDC18013.1"/>
    </source>
</evidence>
<name>A0A1G6JH57_9BACI</name>
<evidence type="ECO:0000313" key="3">
    <source>
        <dbReference type="Proteomes" id="UP000198666"/>
    </source>
</evidence>
<dbReference type="GO" id="GO:0043822">
    <property type="term" value="F:ribonuclease M5 activity"/>
    <property type="evidence" value="ECO:0007669"/>
    <property type="project" value="TreeGrafter"/>
</dbReference>
<feature type="domain" description="Toprim" evidence="1">
    <location>
        <begin position="5"/>
        <end position="95"/>
    </location>
</feature>
<sequence>MGDEEKVIIVEGRSDKEQIRKIIDEDVTIICTNGTLGIERLEQLLYEYDLDHKQVYIMVDEDSAGHKLRKQLARELPHAQHIYVDRTYREVAATPAPELATALLSRSIMVNPFFLA</sequence>
<gene>
    <name evidence="2" type="ORF">SAMN05421663_101589</name>
</gene>
<dbReference type="InterPro" id="IPR006171">
    <property type="entry name" value="TOPRIM_dom"/>
</dbReference>